<proteinExistence type="predicted"/>
<name>A0ABW1JLB5_9NOCA</name>
<sequence length="104" mass="11247">MHATTRIGVVAGLAMLAVTVTGCNEEVEKVFNQGRETSCRDYVNQDVPTKRITVAKAIEQQSGNEPSTALVDTKITQLDVLCATQRNIDTPIKNADVAGIFLNK</sequence>
<evidence type="ECO:0000313" key="1">
    <source>
        <dbReference type="EMBL" id="MFC6010172.1"/>
    </source>
</evidence>
<dbReference type="EMBL" id="JBHSQN010000002">
    <property type="protein sequence ID" value="MFC6010172.1"/>
    <property type="molecule type" value="Genomic_DNA"/>
</dbReference>
<evidence type="ECO:0000313" key="2">
    <source>
        <dbReference type="Proteomes" id="UP001596223"/>
    </source>
</evidence>
<dbReference type="Proteomes" id="UP001596223">
    <property type="component" value="Unassembled WGS sequence"/>
</dbReference>
<comment type="caution">
    <text evidence="1">The sequence shown here is derived from an EMBL/GenBank/DDBJ whole genome shotgun (WGS) entry which is preliminary data.</text>
</comment>
<organism evidence="1 2">
    <name type="scientific">Nocardia lasii</name>
    <dbReference type="NCBI Taxonomy" id="1616107"/>
    <lineage>
        <taxon>Bacteria</taxon>
        <taxon>Bacillati</taxon>
        <taxon>Actinomycetota</taxon>
        <taxon>Actinomycetes</taxon>
        <taxon>Mycobacteriales</taxon>
        <taxon>Nocardiaceae</taxon>
        <taxon>Nocardia</taxon>
    </lineage>
</organism>
<evidence type="ECO:0008006" key="3">
    <source>
        <dbReference type="Google" id="ProtNLM"/>
    </source>
</evidence>
<gene>
    <name evidence="1" type="ORF">ACFP3H_03845</name>
</gene>
<reference evidence="2" key="1">
    <citation type="journal article" date="2019" name="Int. J. Syst. Evol. Microbiol.">
        <title>The Global Catalogue of Microorganisms (GCM) 10K type strain sequencing project: providing services to taxonomists for standard genome sequencing and annotation.</title>
        <authorList>
            <consortium name="The Broad Institute Genomics Platform"/>
            <consortium name="The Broad Institute Genome Sequencing Center for Infectious Disease"/>
            <person name="Wu L."/>
            <person name="Ma J."/>
        </authorList>
    </citation>
    <scope>NUCLEOTIDE SEQUENCE [LARGE SCALE GENOMIC DNA]</scope>
    <source>
        <strain evidence="2">CCUG 36956</strain>
    </source>
</reference>
<dbReference type="PROSITE" id="PS51257">
    <property type="entry name" value="PROKAR_LIPOPROTEIN"/>
    <property type="match status" value="1"/>
</dbReference>
<accession>A0ABW1JLB5</accession>
<keyword evidence="2" id="KW-1185">Reference proteome</keyword>
<dbReference type="RefSeq" id="WP_378599711.1">
    <property type="nucleotide sequence ID" value="NZ_JBHSQN010000002.1"/>
</dbReference>
<protein>
    <recommendedName>
        <fullName evidence="3">Acid stress chaperone HdeA</fullName>
    </recommendedName>
</protein>